<sequence>DVLTDDIIFISPEDLANNDNVDDMPYGYNFDHELKRDSFSIPLISDEMLQAINNDNDYNIFSTDRITRQFPEIMMIEDGIELESDDGCEE</sequence>
<comment type="caution">
    <text evidence="1">The sequence shown here is derived from an EMBL/GenBank/DDBJ whole genome shotgun (WGS) entry which is preliminary data.</text>
</comment>
<dbReference type="EMBL" id="CAJOAZ010015208">
    <property type="protein sequence ID" value="CAF4290177.1"/>
    <property type="molecule type" value="Genomic_DNA"/>
</dbReference>
<dbReference type="AlphaFoldDB" id="A0A820HC95"/>
<evidence type="ECO:0000313" key="2">
    <source>
        <dbReference type="Proteomes" id="UP000663844"/>
    </source>
</evidence>
<name>A0A820HC95_9BILA</name>
<reference evidence="1" key="1">
    <citation type="submission" date="2021-02" db="EMBL/GenBank/DDBJ databases">
        <authorList>
            <person name="Nowell W R."/>
        </authorList>
    </citation>
    <scope>NUCLEOTIDE SEQUENCE</scope>
</reference>
<proteinExistence type="predicted"/>
<evidence type="ECO:0000313" key="1">
    <source>
        <dbReference type="EMBL" id="CAF4290177.1"/>
    </source>
</evidence>
<dbReference type="Proteomes" id="UP000663844">
    <property type="component" value="Unassembled WGS sequence"/>
</dbReference>
<gene>
    <name evidence="1" type="ORF">OXD698_LOCUS45548</name>
</gene>
<protein>
    <submittedName>
        <fullName evidence="1">Uncharacterized protein</fullName>
    </submittedName>
</protein>
<accession>A0A820HC95</accession>
<feature type="non-terminal residue" evidence="1">
    <location>
        <position position="1"/>
    </location>
</feature>
<organism evidence="1 2">
    <name type="scientific">Adineta steineri</name>
    <dbReference type="NCBI Taxonomy" id="433720"/>
    <lineage>
        <taxon>Eukaryota</taxon>
        <taxon>Metazoa</taxon>
        <taxon>Spiralia</taxon>
        <taxon>Gnathifera</taxon>
        <taxon>Rotifera</taxon>
        <taxon>Eurotatoria</taxon>
        <taxon>Bdelloidea</taxon>
        <taxon>Adinetida</taxon>
        <taxon>Adinetidae</taxon>
        <taxon>Adineta</taxon>
    </lineage>
</organism>